<feature type="binding site" evidence="11">
    <location>
        <position position="32"/>
    </location>
    <ligand>
        <name>substrate</name>
    </ligand>
</feature>
<evidence type="ECO:0000313" key="13">
    <source>
        <dbReference type="Proteomes" id="UP000315724"/>
    </source>
</evidence>
<dbReference type="GO" id="GO:0008652">
    <property type="term" value="P:amino acid biosynthetic process"/>
    <property type="evidence" value="ECO:0007669"/>
    <property type="project" value="UniProtKB-KW"/>
</dbReference>
<keyword evidence="11" id="KW-0460">Magnesium</keyword>
<keyword evidence="7 11" id="KW-0418">Kinase</keyword>
<evidence type="ECO:0000256" key="7">
    <source>
        <dbReference type="ARBA" id="ARBA00022777"/>
    </source>
</evidence>
<dbReference type="OrthoDB" id="9800332at2"/>
<dbReference type="EMBL" id="CP036267">
    <property type="protein sequence ID" value="QDT34984.1"/>
    <property type="molecule type" value="Genomic_DNA"/>
</dbReference>
<keyword evidence="13" id="KW-1185">Reference proteome</keyword>
<evidence type="ECO:0000256" key="5">
    <source>
        <dbReference type="ARBA" id="ARBA00022679"/>
    </source>
</evidence>
<keyword evidence="6 11" id="KW-0547">Nucleotide-binding</keyword>
<dbReference type="CDD" id="cd00464">
    <property type="entry name" value="SK"/>
    <property type="match status" value="1"/>
</dbReference>
<dbReference type="InterPro" id="IPR023000">
    <property type="entry name" value="Shikimate_kinase_CS"/>
</dbReference>
<dbReference type="Gene3D" id="3.40.50.300">
    <property type="entry name" value="P-loop containing nucleotide triphosphate hydrolases"/>
    <property type="match status" value="1"/>
</dbReference>
<dbReference type="GO" id="GO:0005524">
    <property type="term" value="F:ATP binding"/>
    <property type="evidence" value="ECO:0007669"/>
    <property type="project" value="UniProtKB-UniRule"/>
</dbReference>
<dbReference type="GO" id="GO:0009073">
    <property type="term" value="P:aromatic amino acid family biosynthetic process"/>
    <property type="evidence" value="ECO:0007669"/>
    <property type="project" value="UniProtKB-KW"/>
</dbReference>
<feature type="binding site" evidence="11">
    <location>
        <begin position="10"/>
        <end position="15"/>
    </location>
    <ligand>
        <name>ATP</name>
        <dbReference type="ChEBI" id="CHEBI:30616"/>
    </ligand>
</feature>
<dbReference type="KEGG" id="tpol:Mal48_42570"/>
<name>A0A517QTL5_9PLAN</name>
<keyword evidence="11" id="KW-0963">Cytoplasm</keyword>
<evidence type="ECO:0000256" key="6">
    <source>
        <dbReference type="ARBA" id="ARBA00022741"/>
    </source>
</evidence>
<feature type="binding site" evidence="11">
    <location>
        <position position="14"/>
    </location>
    <ligand>
        <name>Mg(2+)</name>
        <dbReference type="ChEBI" id="CHEBI:18420"/>
    </ligand>
</feature>
<evidence type="ECO:0000256" key="8">
    <source>
        <dbReference type="ARBA" id="ARBA00022840"/>
    </source>
</evidence>
<evidence type="ECO:0000256" key="2">
    <source>
        <dbReference type="ARBA" id="ARBA00006997"/>
    </source>
</evidence>
<evidence type="ECO:0000256" key="10">
    <source>
        <dbReference type="ARBA" id="ARBA00048567"/>
    </source>
</evidence>
<dbReference type="InterPro" id="IPR000623">
    <property type="entry name" value="Shikimate_kinase/TSH1"/>
</dbReference>
<evidence type="ECO:0000256" key="4">
    <source>
        <dbReference type="ARBA" id="ARBA00022605"/>
    </source>
</evidence>
<dbReference type="GO" id="GO:0004765">
    <property type="term" value="F:shikimate kinase activity"/>
    <property type="evidence" value="ECO:0007669"/>
    <property type="project" value="UniProtKB-UniRule"/>
</dbReference>
<keyword evidence="11" id="KW-0479">Metal-binding</keyword>
<comment type="catalytic activity">
    <reaction evidence="10 11">
        <text>shikimate + ATP = 3-phosphoshikimate + ADP + H(+)</text>
        <dbReference type="Rhea" id="RHEA:13121"/>
        <dbReference type="ChEBI" id="CHEBI:15378"/>
        <dbReference type="ChEBI" id="CHEBI:30616"/>
        <dbReference type="ChEBI" id="CHEBI:36208"/>
        <dbReference type="ChEBI" id="CHEBI:145989"/>
        <dbReference type="ChEBI" id="CHEBI:456216"/>
        <dbReference type="EC" id="2.7.1.71"/>
    </reaction>
</comment>
<comment type="cofactor">
    <cofactor evidence="11">
        <name>Mg(2+)</name>
        <dbReference type="ChEBI" id="CHEBI:18420"/>
    </cofactor>
    <text evidence="11">Binds 1 Mg(2+) ion per subunit.</text>
</comment>
<dbReference type="GO" id="GO:0000287">
    <property type="term" value="F:magnesium ion binding"/>
    <property type="evidence" value="ECO:0007669"/>
    <property type="project" value="UniProtKB-UniRule"/>
</dbReference>
<keyword evidence="5 11" id="KW-0808">Transferase</keyword>
<dbReference type="Proteomes" id="UP000315724">
    <property type="component" value="Chromosome"/>
</dbReference>
<dbReference type="PROSITE" id="PS01128">
    <property type="entry name" value="SHIKIMATE_KINASE"/>
    <property type="match status" value="1"/>
</dbReference>
<protein>
    <recommendedName>
        <fullName evidence="3 11">Shikimate kinase</fullName>
        <shortName evidence="11">SK</shortName>
        <ecNumber evidence="3 11">2.7.1.71</ecNumber>
    </recommendedName>
</protein>
<accession>A0A517QTL5</accession>
<organism evidence="12 13">
    <name type="scientific">Thalassoglobus polymorphus</name>
    <dbReference type="NCBI Taxonomy" id="2527994"/>
    <lineage>
        <taxon>Bacteria</taxon>
        <taxon>Pseudomonadati</taxon>
        <taxon>Planctomycetota</taxon>
        <taxon>Planctomycetia</taxon>
        <taxon>Planctomycetales</taxon>
        <taxon>Planctomycetaceae</taxon>
        <taxon>Thalassoglobus</taxon>
    </lineage>
</organism>
<evidence type="ECO:0000256" key="1">
    <source>
        <dbReference type="ARBA" id="ARBA00004842"/>
    </source>
</evidence>
<evidence type="ECO:0000256" key="11">
    <source>
        <dbReference type="HAMAP-Rule" id="MF_00109"/>
    </source>
</evidence>
<dbReference type="InterPro" id="IPR027417">
    <property type="entry name" value="P-loop_NTPase"/>
</dbReference>
<dbReference type="AlphaFoldDB" id="A0A517QTL5"/>
<feature type="binding site" evidence="11">
    <location>
        <position position="56"/>
    </location>
    <ligand>
        <name>substrate</name>
    </ligand>
</feature>
<dbReference type="UniPathway" id="UPA00053">
    <property type="reaction ID" value="UER00088"/>
</dbReference>
<dbReference type="InterPro" id="IPR031322">
    <property type="entry name" value="Shikimate/glucono_kinase"/>
</dbReference>
<dbReference type="RefSeq" id="WP_145203804.1">
    <property type="nucleotide sequence ID" value="NZ_CP036267.1"/>
</dbReference>
<reference evidence="12 13" key="1">
    <citation type="submission" date="2019-02" db="EMBL/GenBank/DDBJ databases">
        <title>Deep-cultivation of Planctomycetes and their phenomic and genomic characterization uncovers novel biology.</title>
        <authorList>
            <person name="Wiegand S."/>
            <person name="Jogler M."/>
            <person name="Boedeker C."/>
            <person name="Pinto D."/>
            <person name="Vollmers J."/>
            <person name="Rivas-Marin E."/>
            <person name="Kohn T."/>
            <person name="Peeters S.H."/>
            <person name="Heuer A."/>
            <person name="Rast P."/>
            <person name="Oberbeckmann S."/>
            <person name="Bunk B."/>
            <person name="Jeske O."/>
            <person name="Meyerdierks A."/>
            <person name="Storesund J.E."/>
            <person name="Kallscheuer N."/>
            <person name="Luecker S."/>
            <person name="Lage O.M."/>
            <person name="Pohl T."/>
            <person name="Merkel B.J."/>
            <person name="Hornburger P."/>
            <person name="Mueller R.-W."/>
            <person name="Bruemmer F."/>
            <person name="Labrenz M."/>
            <person name="Spormann A.M."/>
            <person name="Op den Camp H."/>
            <person name="Overmann J."/>
            <person name="Amann R."/>
            <person name="Jetten M.S.M."/>
            <person name="Mascher T."/>
            <person name="Medema M.H."/>
            <person name="Devos D.P."/>
            <person name="Kaster A.-K."/>
            <person name="Ovreas L."/>
            <person name="Rohde M."/>
            <person name="Galperin M.Y."/>
            <person name="Jogler C."/>
        </authorList>
    </citation>
    <scope>NUCLEOTIDE SEQUENCE [LARGE SCALE GENOMIC DNA]</scope>
    <source>
        <strain evidence="12 13">Mal48</strain>
    </source>
</reference>
<dbReference type="GO" id="GO:0005829">
    <property type="term" value="C:cytosol"/>
    <property type="evidence" value="ECO:0007669"/>
    <property type="project" value="TreeGrafter"/>
</dbReference>
<dbReference type="PANTHER" id="PTHR21087:SF16">
    <property type="entry name" value="SHIKIMATE KINASE 1, CHLOROPLASTIC"/>
    <property type="match status" value="1"/>
</dbReference>
<comment type="pathway">
    <text evidence="1 11">Metabolic intermediate biosynthesis; chorismate biosynthesis; chorismate from D-erythrose 4-phosphate and phosphoenolpyruvate: step 5/7.</text>
</comment>
<comment type="subunit">
    <text evidence="11">Monomer.</text>
</comment>
<dbReference type="PANTHER" id="PTHR21087">
    <property type="entry name" value="SHIKIMATE KINASE"/>
    <property type="match status" value="1"/>
</dbReference>
<evidence type="ECO:0000256" key="9">
    <source>
        <dbReference type="ARBA" id="ARBA00023141"/>
    </source>
</evidence>
<keyword evidence="8 11" id="KW-0067">ATP-binding</keyword>
<keyword evidence="4 11" id="KW-0028">Amino-acid biosynthesis</keyword>
<evidence type="ECO:0000256" key="3">
    <source>
        <dbReference type="ARBA" id="ARBA00012154"/>
    </source>
</evidence>
<comment type="function">
    <text evidence="11">Catalyzes the specific phosphorylation of the 3-hydroxyl group of shikimic acid using ATP as a cosubstrate.</text>
</comment>
<proteinExistence type="inferred from homology"/>
<feature type="binding site" evidence="11">
    <location>
        <position position="78"/>
    </location>
    <ligand>
        <name>substrate</name>
    </ligand>
</feature>
<comment type="subcellular location">
    <subcellularLocation>
        <location evidence="11">Cytoplasm</location>
    </subcellularLocation>
</comment>
<keyword evidence="9 11" id="KW-0057">Aromatic amino acid biosynthesis</keyword>
<feature type="binding site" evidence="11">
    <location>
        <position position="156"/>
    </location>
    <ligand>
        <name>ATP</name>
        <dbReference type="ChEBI" id="CHEBI:30616"/>
    </ligand>
</feature>
<dbReference type="PRINTS" id="PR01100">
    <property type="entry name" value="SHIKIMTKNASE"/>
</dbReference>
<feature type="binding site" evidence="11">
    <location>
        <position position="139"/>
    </location>
    <ligand>
        <name>substrate</name>
    </ligand>
</feature>
<gene>
    <name evidence="11 12" type="primary">aroK</name>
    <name evidence="12" type="ORF">Mal48_42570</name>
</gene>
<dbReference type="HAMAP" id="MF_00109">
    <property type="entry name" value="Shikimate_kinase"/>
    <property type="match status" value="1"/>
</dbReference>
<feature type="binding site" evidence="11">
    <location>
        <position position="120"/>
    </location>
    <ligand>
        <name>ATP</name>
        <dbReference type="ChEBI" id="CHEBI:30616"/>
    </ligand>
</feature>
<comment type="similarity">
    <text evidence="2 11">Belongs to the shikimate kinase family.</text>
</comment>
<dbReference type="GO" id="GO:0009423">
    <property type="term" value="P:chorismate biosynthetic process"/>
    <property type="evidence" value="ECO:0007669"/>
    <property type="project" value="UniProtKB-UniRule"/>
</dbReference>
<dbReference type="EC" id="2.7.1.71" evidence="3 11"/>
<sequence length="176" mass="19103">MVITLIGYRGTGKSSVGTQLAARMNYDLVDTDREIEKQAGKSIAEIFAEDGESRFRDLEREELLRQLALDKIVISAGGGAILDPISRQAMQGAGPVVWLQASVETIVERLRNDESTESSRPSLTGDDIFNEVATVLAQREADYAEPASIIINTDQRDFSSIVDEIISQLSTGGAKA</sequence>
<dbReference type="SUPFAM" id="SSF52540">
    <property type="entry name" value="P-loop containing nucleoside triphosphate hydrolases"/>
    <property type="match status" value="1"/>
</dbReference>
<evidence type="ECO:0000313" key="12">
    <source>
        <dbReference type="EMBL" id="QDT34984.1"/>
    </source>
</evidence>
<dbReference type="Pfam" id="PF01202">
    <property type="entry name" value="SKI"/>
    <property type="match status" value="1"/>
</dbReference>